<gene>
    <name evidence="1" type="ORF">MEUPH1_LOCUS28535</name>
</gene>
<keyword evidence="2" id="KW-1185">Reference proteome</keyword>
<reference evidence="1 2" key="1">
    <citation type="submission" date="2023-01" db="EMBL/GenBank/DDBJ databases">
        <authorList>
            <person name="Whitehead M."/>
        </authorList>
    </citation>
    <scope>NUCLEOTIDE SEQUENCE [LARGE SCALE GENOMIC DNA]</scope>
</reference>
<dbReference type="AlphaFoldDB" id="A0AAV0Y6B5"/>
<evidence type="ECO:0000313" key="2">
    <source>
        <dbReference type="Proteomes" id="UP001160148"/>
    </source>
</evidence>
<organism evidence="1 2">
    <name type="scientific">Macrosiphum euphorbiae</name>
    <name type="common">potato aphid</name>
    <dbReference type="NCBI Taxonomy" id="13131"/>
    <lineage>
        <taxon>Eukaryota</taxon>
        <taxon>Metazoa</taxon>
        <taxon>Ecdysozoa</taxon>
        <taxon>Arthropoda</taxon>
        <taxon>Hexapoda</taxon>
        <taxon>Insecta</taxon>
        <taxon>Pterygota</taxon>
        <taxon>Neoptera</taxon>
        <taxon>Paraneoptera</taxon>
        <taxon>Hemiptera</taxon>
        <taxon>Sternorrhyncha</taxon>
        <taxon>Aphidomorpha</taxon>
        <taxon>Aphidoidea</taxon>
        <taxon>Aphididae</taxon>
        <taxon>Macrosiphini</taxon>
        <taxon>Macrosiphum</taxon>
    </lineage>
</organism>
<sequence length="123" mass="14280">MDGKHVLLDHLLPAAYGSIFRCIVIGPVSEVEPDTYRYHVAVTLSVSLEDMVHRFCQVEEPDTAPVMSHDEGQCEAVYSTERYRDINGRYVVPMPFKPLHRDELFPRSRQIAIHRFQNLKRKL</sequence>
<accession>A0AAV0Y6B5</accession>
<dbReference type="Proteomes" id="UP001160148">
    <property type="component" value="Unassembled WGS sequence"/>
</dbReference>
<dbReference type="EMBL" id="CARXXK010001250">
    <property type="protein sequence ID" value="CAI6374976.1"/>
    <property type="molecule type" value="Genomic_DNA"/>
</dbReference>
<protein>
    <submittedName>
        <fullName evidence="1">Uncharacterized protein</fullName>
    </submittedName>
</protein>
<evidence type="ECO:0000313" key="1">
    <source>
        <dbReference type="EMBL" id="CAI6374976.1"/>
    </source>
</evidence>
<proteinExistence type="predicted"/>
<name>A0AAV0Y6B5_9HEMI</name>
<comment type="caution">
    <text evidence="1">The sequence shown here is derived from an EMBL/GenBank/DDBJ whole genome shotgun (WGS) entry which is preliminary data.</text>
</comment>